<dbReference type="Gene3D" id="3.30.40.10">
    <property type="entry name" value="Zinc/RING finger domain, C3HC4 (zinc finger)"/>
    <property type="match status" value="1"/>
</dbReference>
<feature type="domain" description="U-box" evidence="7">
    <location>
        <begin position="1"/>
        <end position="64"/>
    </location>
</feature>
<name>A0A6G1CZT0_9ORYZ</name>
<dbReference type="AlphaFoldDB" id="A0A6G1CZT0"/>
<dbReference type="InterPro" id="IPR016024">
    <property type="entry name" value="ARM-type_fold"/>
</dbReference>
<dbReference type="Pfam" id="PF04564">
    <property type="entry name" value="U-box"/>
    <property type="match status" value="1"/>
</dbReference>
<dbReference type="InterPro" id="IPR011989">
    <property type="entry name" value="ARM-like"/>
</dbReference>
<dbReference type="SUPFAM" id="SSF57850">
    <property type="entry name" value="RING/U-box"/>
    <property type="match status" value="1"/>
</dbReference>
<dbReference type="InterPro" id="IPR013083">
    <property type="entry name" value="Znf_RING/FYVE/PHD"/>
</dbReference>
<dbReference type="EMBL" id="SPHZ02000007">
    <property type="protein sequence ID" value="KAF0905414.1"/>
    <property type="molecule type" value="Genomic_DNA"/>
</dbReference>
<reference evidence="8 9" key="1">
    <citation type="submission" date="2019-11" db="EMBL/GenBank/DDBJ databases">
        <title>Whole genome sequence of Oryza granulata.</title>
        <authorList>
            <person name="Li W."/>
        </authorList>
    </citation>
    <scope>NUCLEOTIDE SEQUENCE [LARGE SCALE GENOMIC DNA]</scope>
    <source>
        <strain evidence="9">cv. Menghai</strain>
        <tissue evidence="8">Leaf</tissue>
    </source>
</reference>
<sequence>MAALTALLCSDCDDTYNRASIRRWVKSGCRTCPVTGEKLCSADVVPNITVRGIVKQVLLSNGVSLHELSSRHQCTVDKTATPFGAVAFINALVSLYGVLQRGTSSHRKAVSASVVAALVALLCSNRDDLVNDAIALLARLAEQHVDAAAVLSSSALVMRLVDFLGASASRSAKDHCAALLASLCRHGSDTGHT</sequence>
<keyword evidence="5" id="KW-0833">Ubl conjugation pathway</keyword>
<dbReference type="InterPro" id="IPR003613">
    <property type="entry name" value="Ubox_domain"/>
</dbReference>
<comment type="caution">
    <text evidence="8">The sequence shown here is derived from an EMBL/GenBank/DDBJ whole genome shotgun (WGS) entry which is preliminary data.</text>
</comment>
<evidence type="ECO:0000256" key="5">
    <source>
        <dbReference type="ARBA" id="ARBA00022786"/>
    </source>
</evidence>
<comment type="pathway">
    <text evidence="2">Protein modification; protein ubiquitination.</text>
</comment>
<evidence type="ECO:0000256" key="4">
    <source>
        <dbReference type="ARBA" id="ARBA00022679"/>
    </source>
</evidence>
<dbReference type="OrthoDB" id="720689at2759"/>
<dbReference type="Proteomes" id="UP000479710">
    <property type="component" value="Unassembled WGS sequence"/>
</dbReference>
<dbReference type="GO" id="GO:0061630">
    <property type="term" value="F:ubiquitin protein ligase activity"/>
    <property type="evidence" value="ECO:0007669"/>
    <property type="project" value="UniProtKB-EC"/>
</dbReference>
<evidence type="ECO:0000259" key="7">
    <source>
        <dbReference type="PROSITE" id="PS51698"/>
    </source>
</evidence>
<accession>A0A6G1CZT0</accession>
<dbReference type="PANTHER" id="PTHR23315:SF330">
    <property type="entry name" value="RING-TYPE E3 UBIQUITIN TRANSFERASE"/>
    <property type="match status" value="1"/>
</dbReference>
<dbReference type="SUPFAM" id="SSF48371">
    <property type="entry name" value="ARM repeat"/>
    <property type="match status" value="1"/>
</dbReference>
<evidence type="ECO:0000256" key="2">
    <source>
        <dbReference type="ARBA" id="ARBA00004906"/>
    </source>
</evidence>
<evidence type="ECO:0000256" key="1">
    <source>
        <dbReference type="ARBA" id="ARBA00000900"/>
    </source>
</evidence>
<keyword evidence="9" id="KW-1185">Reference proteome</keyword>
<feature type="repeat" description="ARM" evidence="6">
    <location>
        <begin position="113"/>
        <end position="155"/>
    </location>
</feature>
<dbReference type="UniPathway" id="UPA00143"/>
<organism evidence="8 9">
    <name type="scientific">Oryza meyeriana var. granulata</name>
    <dbReference type="NCBI Taxonomy" id="110450"/>
    <lineage>
        <taxon>Eukaryota</taxon>
        <taxon>Viridiplantae</taxon>
        <taxon>Streptophyta</taxon>
        <taxon>Embryophyta</taxon>
        <taxon>Tracheophyta</taxon>
        <taxon>Spermatophyta</taxon>
        <taxon>Magnoliopsida</taxon>
        <taxon>Liliopsida</taxon>
        <taxon>Poales</taxon>
        <taxon>Poaceae</taxon>
        <taxon>BOP clade</taxon>
        <taxon>Oryzoideae</taxon>
        <taxon>Oryzeae</taxon>
        <taxon>Oryzinae</taxon>
        <taxon>Oryza</taxon>
        <taxon>Oryza meyeriana</taxon>
    </lineage>
</organism>
<dbReference type="InterPro" id="IPR000225">
    <property type="entry name" value="Armadillo"/>
</dbReference>
<dbReference type="EC" id="2.3.2.27" evidence="3"/>
<proteinExistence type="predicted"/>
<dbReference type="PROSITE" id="PS51698">
    <property type="entry name" value="U_BOX"/>
    <property type="match status" value="1"/>
</dbReference>
<evidence type="ECO:0000313" key="8">
    <source>
        <dbReference type="EMBL" id="KAF0905414.1"/>
    </source>
</evidence>
<dbReference type="GO" id="GO:0016567">
    <property type="term" value="P:protein ubiquitination"/>
    <property type="evidence" value="ECO:0007669"/>
    <property type="project" value="UniProtKB-UniPathway"/>
</dbReference>
<dbReference type="PROSITE" id="PS50176">
    <property type="entry name" value="ARM_REPEAT"/>
    <property type="match status" value="1"/>
</dbReference>
<dbReference type="PANTHER" id="PTHR23315">
    <property type="entry name" value="U BOX DOMAIN-CONTAINING"/>
    <property type="match status" value="1"/>
</dbReference>
<evidence type="ECO:0000313" key="9">
    <source>
        <dbReference type="Proteomes" id="UP000479710"/>
    </source>
</evidence>
<keyword evidence="4" id="KW-0808">Transferase</keyword>
<comment type="catalytic activity">
    <reaction evidence="1">
        <text>S-ubiquitinyl-[E2 ubiquitin-conjugating enzyme]-L-cysteine + [acceptor protein]-L-lysine = [E2 ubiquitin-conjugating enzyme]-L-cysteine + N(6)-ubiquitinyl-[acceptor protein]-L-lysine.</text>
        <dbReference type="EC" id="2.3.2.27"/>
    </reaction>
</comment>
<protein>
    <recommendedName>
        <fullName evidence="3">RING-type E3 ubiquitin transferase</fullName>
        <ecNumber evidence="3">2.3.2.27</ecNumber>
    </recommendedName>
</protein>
<gene>
    <name evidence="8" type="ORF">E2562_004390</name>
</gene>
<evidence type="ECO:0000256" key="3">
    <source>
        <dbReference type="ARBA" id="ARBA00012483"/>
    </source>
</evidence>
<dbReference type="Gene3D" id="1.25.10.10">
    <property type="entry name" value="Leucine-rich Repeat Variant"/>
    <property type="match status" value="1"/>
</dbReference>
<evidence type="ECO:0000256" key="6">
    <source>
        <dbReference type="PROSITE-ProRule" id="PRU00259"/>
    </source>
</evidence>